<name>A0A5K7X5G7_9BACT</name>
<dbReference type="KEGG" id="lpav:PLANPX_1566"/>
<dbReference type="Proteomes" id="UP000326837">
    <property type="component" value="Chromosome"/>
</dbReference>
<protein>
    <submittedName>
        <fullName evidence="1">Uncharacterized protein</fullName>
    </submittedName>
</protein>
<proteinExistence type="predicted"/>
<gene>
    <name evidence="1" type="ORF">PLANPX_1566</name>
</gene>
<evidence type="ECO:0000313" key="1">
    <source>
        <dbReference type="EMBL" id="BBO31954.1"/>
    </source>
</evidence>
<sequence>MVAAFGVSIDAIKYLEGRVSGLAGKCGTHDLACPRSIEE</sequence>
<keyword evidence="2" id="KW-1185">Reference proteome</keyword>
<evidence type="ECO:0000313" key="2">
    <source>
        <dbReference type="Proteomes" id="UP000326837"/>
    </source>
</evidence>
<dbReference type="EMBL" id="AP021861">
    <property type="protein sequence ID" value="BBO31954.1"/>
    <property type="molecule type" value="Genomic_DNA"/>
</dbReference>
<reference evidence="2" key="1">
    <citation type="submission" date="2019-10" db="EMBL/GenBank/DDBJ databases">
        <title>Lacipirellula parvula gen. nov., sp. nov., representing a lineage of planctomycetes widespread in freshwater anoxic habitats, and description of the family Lacipirellulaceae.</title>
        <authorList>
            <person name="Dedysh S.N."/>
            <person name="Kulichevskaya I.S."/>
            <person name="Beletsky A.V."/>
            <person name="Rakitin A.L."/>
            <person name="Mardanov A.V."/>
            <person name="Ivanova A.A."/>
            <person name="Saltykova V.X."/>
            <person name="Rijpstra W.I.C."/>
            <person name="Sinninghe Damste J.S."/>
            <person name="Ravin N.V."/>
        </authorList>
    </citation>
    <scope>NUCLEOTIDE SEQUENCE [LARGE SCALE GENOMIC DNA]</scope>
    <source>
        <strain evidence="2">PX69</strain>
    </source>
</reference>
<accession>A0A5K7X5G7</accession>
<organism evidence="1 2">
    <name type="scientific">Lacipirellula parvula</name>
    <dbReference type="NCBI Taxonomy" id="2650471"/>
    <lineage>
        <taxon>Bacteria</taxon>
        <taxon>Pseudomonadati</taxon>
        <taxon>Planctomycetota</taxon>
        <taxon>Planctomycetia</taxon>
        <taxon>Pirellulales</taxon>
        <taxon>Lacipirellulaceae</taxon>
        <taxon>Lacipirellula</taxon>
    </lineage>
</organism>
<dbReference type="AlphaFoldDB" id="A0A5K7X5G7"/>